<dbReference type="EMBL" id="VXBR01005784">
    <property type="protein sequence ID" value="NXO25796.1"/>
    <property type="molecule type" value="Genomic_DNA"/>
</dbReference>
<evidence type="ECO:0000313" key="3">
    <source>
        <dbReference type="Proteomes" id="UP000546986"/>
    </source>
</evidence>
<dbReference type="SUPFAM" id="SSF48239">
    <property type="entry name" value="Terpenoid cyclases/Protein prenyltransferases"/>
    <property type="match status" value="1"/>
</dbReference>
<name>A0A7L1QPM7_9PASS</name>
<dbReference type="PANTHER" id="PTHR11412">
    <property type="entry name" value="MACROGLOBULIN / COMPLEMENT"/>
    <property type="match status" value="1"/>
</dbReference>
<proteinExistence type="predicted"/>
<dbReference type="Proteomes" id="UP000546986">
    <property type="component" value="Unassembled WGS sequence"/>
</dbReference>
<sequence length="82" mass="8916">GGYEGAEPEVSLTAFVLVALEEARDTCQEHVNSLDESISKAAGFLARSYEQLRRPYTVALASYALALAGELQSEKVLMKHSK</sequence>
<protein>
    <submittedName>
        <fullName evidence="2">CO3 protein</fullName>
    </submittedName>
</protein>
<dbReference type="InterPro" id="IPR011626">
    <property type="entry name" value="Alpha-macroglobulin_TED"/>
</dbReference>
<evidence type="ECO:0000259" key="1">
    <source>
        <dbReference type="Pfam" id="PF07678"/>
    </source>
</evidence>
<gene>
    <name evidence="2" type="primary">C3_1</name>
    <name evidence="2" type="ORF">CISJUN_R09957</name>
</gene>
<feature type="non-terminal residue" evidence="2">
    <location>
        <position position="82"/>
    </location>
</feature>
<dbReference type="Gene3D" id="1.50.10.20">
    <property type="match status" value="1"/>
</dbReference>
<dbReference type="InterPro" id="IPR050473">
    <property type="entry name" value="A2M/Complement_sys"/>
</dbReference>
<comment type="caution">
    <text evidence="2">The sequence shown here is derived from an EMBL/GenBank/DDBJ whole genome shotgun (WGS) entry which is preliminary data.</text>
</comment>
<feature type="non-terminal residue" evidence="2">
    <location>
        <position position="1"/>
    </location>
</feature>
<accession>A0A7L1QPM7</accession>
<feature type="domain" description="Alpha-macroglobulin-like TED" evidence="1">
    <location>
        <begin position="7"/>
        <end position="73"/>
    </location>
</feature>
<dbReference type="GO" id="GO:0005615">
    <property type="term" value="C:extracellular space"/>
    <property type="evidence" value="ECO:0007669"/>
    <property type="project" value="InterPro"/>
</dbReference>
<dbReference type="InterPro" id="IPR008930">
    <property type="entry name" value="Terpenoid_cyclase/PrenylTrfase"/>
</dbReference>
<keyword evidence="3" id="KW-1185">Reference proteome</keyword>
<evidence type="ECO:0000313" key="2">
    <source>
        <dbReference type="EMBL" id="NXO25796.1"/>
    </source>
</evidence>
<reference evidence="2 3" key="1">
    <citation type="submission" date="2019-09" db="EMBL/GenBank/DDBJ databases">
        <title>Bird 10,000 Genomes (B10K) Project - Family phase.</title>
        <authorList>
            <person name="Zhang G."/>
        </authorList>
    </citation>
    <scope>NUCLEOTIDE SEQUENCE [LARGE SCALE GENOMIC DNA]</scope>
    <source>
        <strain evidence="2">B10K-DU-002-30</strain>
        <tissue evidence="2">Muscle</tissue>
    </source>
</reference>
<organism evidence="2 3">
    <name type="scientific">Cisticola juncidis</name>
    <dbReference type="NCBI Taxonomy" id="52622"/>
    <lineage>
        <taxon>Eukaryota</taxon>
        <taxon>Metazoa</taxon>
        <taxon>Chordata</taxon>
        <taxon>Craniata</taxon>
        <taxon>Vertebrata</taxon>
        <taxon>Euteleostomi</taxon>
        <taxon>Archelosauria</taxon>
        <taxon>Archosauria</taxon>
        <taxon>Dinosauria</taxon>
        <taxon>Saurischia</taxon>
        <taxon>Theropoda</taxon>
        <taxon>Coelurosauria</taxon>
        <taxon>Aves</taxon>
        <taxon>Neognathae</taxon>
        <taxon>Neoaves</taxon>
        <taxon>Telluraves</taxon>
        <taxon>Australaves</taxon>
        <taxon>Passeriformes</taxon>
        <taxon>Sylvioidea</taxon>
        <taxon>Cisticolidae</taxon>
        <taxon>Cisticola</taxon>
    </lineage>
</organism>
<dbReference type="AlphaFoldDB" id="A0A7L1QPM7"/>
<dbReference type="PANTHER" id="PTHR11412:SF81">
    <property type="entry name" value="COMPLEMENT C3"/>
    <property type="match status" value="1"/>
</dbReference>
<dbReference type="Pfam" id="PF07678">
    <property type="entry name" value="TED_complement"/>
    <property type="match status" value="1"/>
</dbReference>